<evidence type="ECO:0000313" key="4">
    <source>
        <dbReference type="Proteomes" id="UP000786693"/>
    </source>
</evidence>
<dbReference type="Gene3D" id="1.10.1220.10">
    <property type="entry name" value="Met repressor-like"/>
    <property type="match status" value="1"/>
</dbReference>
<dbReference type="Pfam" id="PF03869">
    <property type="entry name" value="Arc"/>
    <property type="match status" value="1"/>
</dbReference>
<evidence type="ECO:0000256" key="1">
    <source>
        <dbReference type="SAM" id="Coils"/>
    </source>
</evidence>
<dbReference type="InterPro" id="IPR005569">
    <property type="entry name" value="Arc_DNA-bd_dom"/>
</dbReference>
<keyword evidence="1" id="KW-0175">Coiled coil</keyword>
<comment type="caution">
    <text evidence="3">The sequence shown here is derived from an EMBL/GenBank/DDBJ whole genome shotgun (WGS) entry which is preliminary data.</text>
</comment>
<gene>
    <name evidence="3" type="ORF">JANAI62_36180</name>
</gene>
<evidence type="ECO:0000259" key="2">
    <source>
        <dbReference type="Pfam" id="PF03869"/>
    </source>
</evidence>
<organism evidence="3 4">
    <name type="scientific">Jannaschia pagri</name>
    <dbReference type="NCBI Taxonomy" id="2829797"/>
    <lineage>
        <taxon>Bacteria</taxon>
        <taxon>Pseudomonadati</taxon>
        <taxon>Pseudomonadota</taxon>
        <taxon>Alphaproteobacteria</taxon>
        <taxon>Rhodobacterales</taxon>
        <taxon>Roseobacteraceae</taxon>
        <taxon>Jannaschia</taxon>
    </lineage>
</organism>
<dbReference type="RefSeq" id="WP_220750479.1">
    <property type="nucleotide sequence ID" value="NZ_BPFH01000009.1"/>
</dbReference>
<evidence type="ECO:0000313" key="3">
    <source>
        <dbReference type="EMBL" id="GIT96995.1"/>
    </source>
</evidence>
<name>A0ABQ4NRF8_9RHOB</name>
<proteinExistence type="predicted"/>
<sequence>MAHCHIMGVSMGRKPSAAQDKFIVRLPDGMREQLKAAAEGNGRSMTSEVVERLRASFEKEEAQHVPDFTAAVVVETVEQEFQTLQNKISALEEAQSMLAQELRQHMAKKPG</sequence>
<accession>A0ABQ4NRF8</accession>
<keyword evidence="4" id="KW-1185">Reference proteome</keyword>
<protein>
    <recommendedName>
        <fullName evidence="2">Arc-like DNA binding domain-containing protein</fullName>
    </recommendedName>
</protein>
<dbReference type="Proteomes" id="UP000786693">
    <property type="component" value="Unassembled WGS sequence"/>
</dbReference>
<dbReference type="InterPro" id="IPR010985">
    <property type="entry name" value="Ribbon_hlx_hlx"/>
</dbReference>
<dbReference type="SUPFAM" id="SSF47598">
    <property type="entry name" value="Ribbon-helix-helix"/>
    <property type="match status" value="1"/>
</dbReference>
<feature type="coiled-coil region" evidence="1">
    <location>
        <begin position="74"/>
        <end position="104"/>
    </location>
</feature>
<reference evidence="3 4" key="1">
    <citation type="submission" date="2021-05" db="EMBL/GenBank/DDBJ databases">
        <title>Bacteria Genome sequencing.</title>
        <authorList>
            <person name="Takabe Y."/>
            <person name="Nakajima Y."/>
            <person name="Suzuki S."/>
            <person name="Shiozaki T."/>
        </authorList>
    </citation>
    <scope>NUCLEOTIDE SEQUENCE [LARGE SCALE GENOMIC DNA]</scope>
    <source>
        <strain evidence="3 4">AI_62</strain>
    </source>
</reference>
<dbReference type="InterPro" id="IPR013321">
    <property type="entry name" value="Arc_rbn_hlx_hlx"/>
</dbReference>
<dbReference type="EMBL" id="BPFH01000009">
    <property type="protein sequence ID" value="GIT96995.1"/>
    <property type="molecule type" value="Genomic_DNA"/>
</dbReference>
<feature type="domain" description="Arc-like DNA binding" evidence="2">
    <location>
        <begin position="18"/>
        <end position="61"/>
    </location>
</feature>